<keyword evidence="2" id="KW-1185">Reference proteome</keyword>
<gene>
    <name evidence="1" type="ORF">CRENBAI_010993</name>
</gene>
<evidence type="ECO:0000313" key="2">
    <source>
        <dbReference type="Proteomes" id="UP001311232"/>
    </source>
</evidence>
<dbReference type="AlphaFoldDB" id="A0AAV9QRW3"/>
<accession>A0AAV9QRW3</accession>
<reference evidence="1 2" key="1">
    <citation type="submission" date="2021-06" db="EMBL/GenBank/DDBJ databases">
        <authorList>
            <person name="Palmer J.M."/>
        </authorList>
    </citation>
    <scope>NUCLEOTIDE SEQUENCE [LARGE SCALE GENOMIC DNA]</scope>
    <source>
        <strain evidence="1 2">MEX-2019</strain>
        <tissue evidence="1">Muscle</tissue>
    </source>
</reference>
<proteinExistence type="predicted"/>
<dbReference type="Proteomes" id="UP001311232">
    <property type="component" value="Unassembled WGS sequence"/>
</dbReference>
<name>A0AAV9QRW3_9TELE</name>
<protein>
    <submittedName>
        <fullName evidence="1">Uncharacterized protein</fullName>
    </submittedName>
</protein>
<sequence>MIQLGSGFEIKRGAPSFELLLLHIERSRLRCHSAITLFKGISLVSLVLCAPRCT</sequence>
<dbReference type="EMBL" id="JAHHUM010002902">
    <property type="protein sequence ID" value="KAK5600013.1"/>
    <property type="molecule type" value="Genomic_DNA"/>
</dbReference>
<comment type="caution">
    <text evidence="1">The sequence shown here is derived from an EMBL/GenBank/DDBJ whole genome shotgun (WGS) entry which is preliminary data.</text>
</comment>
<organism evidence="1 2">
    <name type="scientific">Crenichthys baileyi</name>
    <name type="common">White River springfish</name>
    <dbReference type="NCBI Taxonomy" id="28760"/>
    <lineage>
        <taxon>Eukaryota</taxon>
        <taxon>Metazoa</taxon>
        <taxon>Chordata</taxon>
        <taxon>Craniata</taxon>
        <taxon>Vertebrata</taxon>
        <taxon>Euteleostomi</taxon>
        <taxon>Actinopterygii</taxon>
        <taxon>Neopterygii</taxon>
        <taxon>Teleostei</taxon>
        <taxon>Neoteleostei</taxon>
        <taxon>Acanthomorphata</taxon>
        <taxon>Ovalentaria</taxon>
        <taxon>Atherinomorphae</taxon>
        <taxon>Cyprinodontiformes</taxon>
        <taxon>Goodeidae</taxon>
        <taxon>Crenichthys</taxon>
    </lineage>
</organism>
<evidence type="ECO:0000313" key="1">
    <source>
        <dbReference type="EMBL" id="KAK5600013.1"/>
    </source>
</evidence>